<dbReference type="InterPro" id="IPR030802">
    <property type="entry name" value="Permease_MalE"/>
</dbReference>
<evidence type="ECO:0000313" key="2">
    <source>
        <dbReference type="EMBL" id="GET34507.1"/>
    </source>
</evidence>
<keyword evidence="1" id="KW-1133">Transmembrane helix</keyword>
<evidence type="ECO:0000313" key="3">
    <source>
        <dbReference type="Proteomes" id="UP000391834"/>
    </source>
</evidence>
<proteinExistence type="predicted"/>
<gene>
    <name evidence="2" type="ORF">PbJCM13498_33700</name>
</gene>
<dbReference type="GO" id="GO:0043190">
    <property type="term" value="C:ATP-binding cassette (ABC) transporter complex"/>
    <property type="evidence" value="ECO:0007669"/>
    <property type="project" value="InterPro"/>
</dbReference>
<sequence>MRKFTSVIKVKGFAVHHSRRLSETTLEKTQIASIFFAEVARVFLFITVLVRESFSRDFELREFFRQCFQIGYKTLPLVSVTGAIMGLVLTIQSRPVLVDFGAVSWLPGMVSVSLIKEMGPVITALICAGKIGSGMGAELGSMKVTEQIEAMEVSSINPMRFLVVTRVAAATLMIPLLILYADALGILGSWAGANIKGSVSFVLFFSQAFSPVDFIDFLPAVLKSFFFGAVIGLVGCYKGYNAGRGTESVGVAANSAVVMASLLVIIIDLIAVQITDMLLL</sequence>
<feature type="transmembrane region" description="Helical" evidence="1">
    <location>
        <begin position="121"/>
        <end position="140"/>
    </location>
</feature>
<keyword evidence="1" id="KW-0812">Transmembrane</keyword>
<dbReference type="OrthoDB" id="9810518at2"/>
<feature type="transmembrane region" description="Helical" evidence="1">
    <location>
        <begin position="252"/>
        <end position="272"/>
    </location>
</feature>
<evidence type="ECO:0000256" key="1">
    <source>
        <dbReference type="SAM" id="Phobius"/>
    </source>
</evidence>
<dbReference type="Pfam" id="PF02405">
    <property type="entry name" value="MlaE"/>
    <property type="match status" value="1"/>
</dbReference>
<accession>A0A5M4B497</accession>
<keyword evidence="3" id="KW-1185">Reference proteome</keyword>
<reference evidence="2 3" key="1">
    <citation type="submission" date="2019-10" db="EMBL/GenBank/DDBJ databases">
        <title>Prolixibacter strains distinguished by the presence of nitrate reductase genes were adept at nitrate-dependent anaerobic corrosion of metallic iron and carbon steel.</title>
        <authorList>
            <person name="Iino T."/>
            <person name="Shono N."/>
            <person name="Ito K."/>
            <person name="Nakamura R."/>
            <person name="Sueoka K."/>
            <person name="Harayama S."/>
            <person name="Ohkuma M."/>
        </authorList>
    </citation>
    <scope>NUCLEOTIDE SEQUENCE [LARGE SCALE GENOMIC DNA]</scope>
    <source>
        <strain evidence="2 3">JCM 13498</strain>
    </source>
</reference>
<organism evidence="2 3">
    <name type="scientific">Prolixibacter bellariivorans</name>
    <dbReference type="NCBI Taxonomy" id="314319"/>
    <lineage>
        <taxon>Bacteria</taxon>
        <taxon>Pseudomonadati</taxon>
        <taxon>Bacteroidota</taxon>
        <taxon>Bacteroidia</taxon>
        <taxon>Marinilabiliales</taxon>
        <taxon>Prolixibacteraceae</taxon>
        <taxon>Prolixibacter</taxon>
    </lineage>
</organism>
<name>A0A5M4B497_9BACT</name>
<dbReference type="AlphaFoldDB" id="A0A5M4B497"/>
<dbReference type="RefSeq" id="WP_025865828.1">
    <property type="nucleotide sequence ID" value="NZ_BLAX01000001.1"/>
</dbReference>
<protein>
    <submittedName>
        <fullName evidence="2">ABC transporter permease</fullName>
    </submittedName>
</protein>
<dbReference type="PANTHER" id="PTHR30188">
    <property type="entry name" value="ABC TRANSPORTER PERMEASE PROTEIN-RELATED"/>
    <property type="match status" value="1"/>
</dbReference>
<feature type="transmembrane region" description="Helical" evidence="1">
    <location>
        <begin position="70"/>
        <end position="89"/>
    </location>
</feature>
<comment type="caution">
    <text evidence="2">The sequence shown here is derived from an EMBL/GenBank/DDBJ whole genome shotgun (WGS) entry which is preliminary data.</text>
</comment>
<dbReference type="Proteomes" id="UP000391834">
    <property type="component" value="Unassembled WGS sequence"/>
</dbReference>
<feature type="transmembrane region" description="Helical" evidence="1">
    <location>
        <begin position="161"/>
        <end position="181"/>
    </location>
</feature>
<keyword evidence="1" id="KW-0472">Membrane</keyword>
<dbReference type="EMBL" id="BLAX01000001">
    <property type="protein sequence ID" value="GET34507.1"/>
    <property type="molecule type" value="Genomic_DNA"/>
</dbReference>
<feature type="transmembrane region" description="Helical" evidence="1">
    <location>
        <begin position="217"/>
        <end position="240"/>
    </location>
</feature>
<dbReference type="GO" id="GO:0005548">
    <property type="term" value="F:phospholipid transporter activity"/>
    <property type="evidence" value="ECO:0007669"/>
    <property type="project" value="TreeGrafter"/>
</dbReference>